<dbReference type="GO" id="GO:0017057">
    <property type="term" value="F:6-phosphogluconolactonase activity"/>
    <property type="evidence" value="ECO:0007669"/>
    <property type="project" value="UniProtKB-EC"/>
</dbReference>
<dbReference type="InterPro" id="IPR050282">
    <property type="entry name" value="Cycloisomerase_2"/>
</dbReference>
<dbReference type="PANTHER" id="PTHR30344:SF1">
    <property type="entry name" value="6-PHOSPHOGLUCONOLACTONASE"/>
    <property type="match status" value="1"/>
</dbReference>
<name>A0A645GST2_9ZZZZ</name>
<dbReference type="InterPro" id="IPR019405">
    <property type="entry name" value="Lactonase_7-beta_prop"/>
</dbReference>
<comment type="caution">
    <text evidence="2">The sequence shown here is derived from an EMBL/GenBank/DDBJ whole genome shotgun (WGS) entry which is preliminary data.</text>
</comment>
<dbReference type="EMBL" id="VSSQ01079993">
    <property type="protein sequence ID" value="MPN29350.1"/>
    <property type="molecule type" value="Genomic_DNA"/>
</dbReference>
<dbReference type="SUPFAM" id="SSF51004">
    <property type="entry name" value="C-terminal (heme d1) domain of cytochrome cd1-nitrite reductase"/>
    <property type="match status" value="1"/>
</dbReference>
<comment type="similarity">
    <text evidence="1">Belongs to the cycloisomerase 2 family.</text>
</comment>
<dbReference type="InterPro" id="IPR015943">
    <property type="entry name" value="WD40/YVTN_repeat-like_dom_sf"/>
</dbReference>
<reference evidence="2" key="1">
    <citation type="submission" date="2019-08" db="EMBL/GenBank/DDBJ databases">
        <authorList>
            <person name="Kucharzyk K."/>
            <person name="Murdoch R.W."/>
            <person name="Higgins S."/>
            <person name="Loffler F."/>
        </authorList>
    </citation>
    <scope>NUCLEOTIDE SEQUENCE</scope>
</reference>
<sequence length="160" mass="17687">MNAGEGPRQFIFDPSGRYLYLVTELGNTVRVYDYDSNSGAARFLQTLPTLPNDCVPDTISACIKLHPNSKFLYASNRGYDSIASYRVQPDGTLTPLSIQQTGGKTPRDFNITPDGKFLLSGFQDSNELILYAIDPLNGQWTEIERTVSSSATAVLFADYE</sequence>
<gene>
    <name evidence="2" type="primary">pgl_26</name>
    <name evidence="2" type="ORF">SDC9_176803</name>
</gene>
<dbReference type="Pfam" id="PF10282">
    <property type="entry name" value="Lactonase"/>
    <property type="match status" value="1"/>
</dbReference>
<dbReference type="AlphaFoldDB" id="A0A645GST2"/>
<dbReference type="InterPro" id="IPR011048">
    <property type="entry name" value="Haem_d1_sf"/>
</dbReference>
<dbReference type="Gene3D" id="2.130.10.10">
    <property type="entry name" value="YVTN repeat-like/Quinoprotein amine dehydrogenase"/>
    <property type="match status" value="1"/>
</dbReference>
<dbReference type="PANTHER" id="PTHR30344">
    <property type="entry name" value="6-PHOSPHOGLUCONOLACTONASE-RELATED"/>
    <property type="match status" value="1"/>
</dbReference>
<proteinExistence type="inferred from homology"/>
<dbReference type="EC" id="3.1.1.31" evidence="2"/>
<evidence type="ECO:0000313" key="2">
    <source>
        <dbReference type="EMBL" id="MPN29350.1"/>
    </source>
</evidence>
<keyword evidence="2" id="KW-0378">Hydrolase</keyword>
<evidence type="ECO:0000256" key="1">
    <source>
        <dbReference type="ARBA" id="ARBA00005564"/>
    </source>
</evidence>
<protein>
    <submittedName>
        <fullName evidence="2">6-phosphogluconolactonase</fullName>
        <ecNumber evidence="2">3.1.1.31</ecNumber>
    </submittedName>
</protein>
<organism evidence="2">
    <name type="scientific">bioreactor metagenome</name>
    <dbReference type="NCBI Taxonomy" id="1076179"/>
    <lineage>
        <taxon>unclassified sequences</taxon>
        <taxon>metagenomes</taxon>
        <taxon>ecological metagenomes</taxon>
    </lineage>
</organism>
<accession>A0A645GST2</accession>